<dbReference type="OrthoDB" id="9774475at2"/>
<evidence type="ECO:0000259" key="1">
    <source>
        <dbReference type="Pfam" id="PF01507"/>
    </source>
</evidence>
<dbReference type="STRING" id="1229521.D791_01855"/>
<dbReference type="SUPFAM" id="SSF52402">
    <property type="entry name" value="Adenine nucleotide alpha hydrolases-like"/>
    <property type="match status" value="1"/>
</dbReference>
<dbReference type="Proteomes" id="UP000019464">
    <property type="component" value="Unassembled WGS sequence"/>
</dbReference>
<proteinExistence type="predicted"/>
<dbReference type="GO" id="GO:0003824">
    <property type="term" value="F:catalytic activity"/>
    <property type="evidence" value="ECO:0007669"/>
    <property type="project" value="InterPro"/>
</dbReference>
<accession>W9V5M0</accession>
<name>W9V5M0_9GAMM</name>
<organism evidence="2 3">
    <name type="scientific">Nitrincola nitratireducens</name>
    <dbReference type="NCBI Taxonomy" id="1229521"/>
    <lineage>
        <taxon>Bacteria</taxon>
        <taxon>Pseudomonadati</taxon>
        <taxon>Pseudomonadota</taxon>
        <taxon>Gammaproteobacteria</taxon>
        <taxon>Oceanospirillales</taxon>
        <taxon>Oceanospirillaceae</taxon>
        <taxon>Nitrincola</taxon>
    </lineage>
</organism>
<evidence type="ECO:0000313" key="2">
    <source>
        <dbReference type="EMBL" id="EXJ11397.1"/>
    </source>
</evidence>
<dbReference type="InterPro" id="IPR014729">
    <property type="entry name" value="Rossmann-like_a/b/a_fold"/>
</dbReference>
<reference evidence="3" key="1">
    <citation type="submission" date="2012-11" db="EMBL/GenBank/DDBJ databases">
        <authorList>
            <person name="Singh A."/>
            <person name="Pinnaka A.K."/>
            <person name="Vaidya B."/>
        </authorList>
    </citation>
    <scope>NUCLEOTIDE SEQUENCE [LARGE SCALE GENOMIC DNA]</scope>
    <source>
        <strain evidence="3">AK23</strain>
    </source>
</reference>
<dbReference type="AlphaFoldDB" id="W9V5M0"/>
<evidence type="ECO:0000313" key="3">
    <source>
        <dbReference type="Proteomes" id="UP000019464"/>
    </source>
</evidence>
<dbReference type="InterPro" id="IPR050128">
    <property type="entry name" value="Sulfate_adenylyltrnsfr_sub2"/>
</dbReference>
<feature type="domain" description="Phosphoadenosine phosphosulphate reductase" evidence="1">
    <location>
        <begin position="7"/>
        <end position="134"/>
    </location>
</feature>
<dbReference type="RefSeq" id="WP_036510249.1">
    <property type="nucleotide sequence ID" value="NZ_AONB01000007.1"/>
</dbReference>
<dbReference type="Gene3D" id="3.40.50.620">
    <property type="entry name" value="HUPs"/>
    <property type="match status" value="1"/>
</dbReference>
<protein>
    <recommendedName>
        <fullName evidence="1">Phosphoadenosine phosphosulphate reductase domain-containing protein</fullName>
    </recommendedName>
</protein>
<gene>
    <name evidence="2" type="ORF">D791_01855</name>
</gene>
<reference evidence="2 3" key="2">
    <citation type="journal article" date="2015" name="Syst. Appl. Microbiol.">
        <title>Nitrincola nitratireducens sp. nov. isolated from a haloalkaline crater lake.</title>
        <authorList>
            <person name="Singh A."/>
            <person name="Vaidya B."/>
            <person name="Tanuku N.R."/>
            <person name="Pinnaka A.K."/>
        </authorList>
    </citation>
    <scope>NUCLEOTIDE SEQUENCE [LARGE SCALE GENOMIC DNA]</scope>
    <source>
        <strain evidence="2 3">AK23</strain>
    </source>
</reference>
<comment type="caution">
    <text evidence="2">The sequence shown here is derived from an EMBL/GenBank/DDBJ whole genome shotgun (WGS) entry which is preliminary data.</text>
</comment>
<sequence>MNDKVKHVLGLSGGKDSSALALYMKETRPGLEIEYFFTDTGYELPETNDFIDKLEAKLGYIHRLNSRSLSGIEGRGEVEFSSFLKKNGNYLPSQRDRWCTVELKLKPFEKWVDGFIAQGYSIKNYVGIRADEPHRTGFMTIEKPIETVMPFRDDGIVKSDIINILRRNGLDLPEYYKWRSRSGCSFCFYQQKIEWIKLMEHHPDLFEQAKKFEKGDASNSTVGERFYWMGKGEPLETLEDPERRAQIIENHQKKIERFNKKKRRNALHDPNIIACTMTELDEVYDLAEGGGACITCYK</sequence>
<dbReference type="Pfam" id="PF01507">
    <property type="entry name" value="PAPS_reduct"/>
    <property type="match status" value="1"/>
</dbReference>
<keyword evidence="3" id="KW-1185">Reference proteome</keyword>
<dbReference type="InterPro" id="IPR002500">
    <property type="entry name" value="PAPS_reduct_dom"/>
</dbReference>
<dbReference type="PATRIC" id="fig|1229521.3.peg.1882"/>
<dbReference type="PANTHER" id="PTHR43196:SF2">
    <property type="entry name" value="PHOSPHOADENOSINE PHOSPHOSULFATE REDUCTASE"/>
    <property type="match status" value="1"/>
</dbReference>
<dbReference type="EMBL" id="AONB01000007">
    <property type="protein sequence ID" value="EXJ11397.1"/>
    <property type="molecule type" value="Genomic_DNA"/>
</dbReference>
<dbReference type="PANTHER" id="PTHR43196">
    <property type="entry name" value="SULFATE ADENYLYLTRANSFERASE SUBUNIT 2"/>
    <property type="match status" value="1"/>
</dbReference>